<proteinExistence type="predicted"/>
<keyword evidence="2" id="KW-1185">Reference proteome</keyword>
<dbReference type="Proteomes" id="UP001628193">
    <property type="component" value="Unassembled WGS sequence"/>
</dbReference>
<comment type="caution">
    <text evidence="1">The sequence shown here is derived from an EMBL/GenBank/DDBJ whole genome shotgun (WGS) entry which is preliminary data.</text>
</comment>
<evidence type="ECO:0000313" key="1">
    <source>
        <dbReference type="EMBL" id="GAB0057343.1"/>
    </source>
</evidence>
<sequence length="76" mass="8359">MRIPTINFGGDPMEIDNHEVGGFDINAIDMDALCIFPESDPMDLELHELIQCNFDAVFDSLENNDLSCAEPAVSVS</sequence>
<protein>
    <submittedName>
        <fullName evidence="1">Uncharacterized protein</fullName>
    </submittedName>
</protein>
<reference evidence="1 2" key="2">
    <citation type="submission" date="2024-09" db="EMBL/GenBank/DDBJ databases">
        <title>Draft genome sequence of Candidatus Magnetaquicoccaceae bacterium FCR-1.</title>
        <authorList>
            <person name="Shimoshige H."/>
            <person name="Shimamura S."/>
            <person name="Taoka A."/>
            <person name="Kobayashi H."/>
            <person name="Maekawa T."/>
        </authorList>
    </citation>
    <scope>NUCLEOTIDE SEQUENCE [LARGE SCALE GENOMIC DNA]</scope>
    <source>
        <strain evidence="1 2">FCR-1</strain>
    </source>
</reference>
<dbReference type="EMBL" id="BAAFGK010000004">
    <property type="protein sequence ID" value="GAB0057343.1"/>
    <property type="molecule type" value="Genomic_DNA"/>
</dbReference>
<gene>
    <name evidence="1" type="ORF">SIID45300_01670</name>
</gene>
<name>A0ABQ0C8Y9_9PROT</name>
<organism evidence="1 2">
    <name type="scientific">Candidatus Magnetaquiglobus chichijimensis</name>
    <dbReference type="NCBI Taxonomy" id="3141448"/>
    <lineage>
        <taxon>Bacteria</taxon>
        <taxon>Pseudomonadati</taxon>
        <taxon>Pseudomonadota</taxon>
        <taxon>Magnetococcia</taxon>
        <taxon>Magnetococcales</taxon>
        <taxon>Candidatus Magnetaquicoccaceae</taxon>
        <taxon>Candidatus Magnetaquiglobus</taxon>
    </lineage>
</organism>
<reference evidence="1 2" key="1">
    <citation type="submission" date="2024-05" db="EMBL/GenBank/DDBJ databases">
        <authorList>
            <consortium name="Candidatus Magnetaquicoccaceae bacterium FCR-1 genome sequencing consortium"/>
            <person name="Shimoshige H."/>
            <person name="Shimamura S."/>
            <person name="Taoka A."/>
            <person name="Kobayashi H."/>
            <person name="Maekawa T."/>
        </authorList>
    </citation>
    <scope>NUCLEOTIDE SEQUENCE [LARGE SCALE GENOMIC DNA]</scope>
    <source>
        <strain evidence="1 2">FCR-1</strain>
    </source>
</reference>
<evidence type="ECO:0000313" key="2">
    <source>
        <dbReference type="Proteomes" id="UP001628193"/>
    </source>
</evidence>
<accession>A0ABQ0C8Y9</accession>